<evidence type="ECO:0000313" key="3">
    <source>
        <dbReference type="Proteomes" id="UP000078354"/>
    </source>
</evidence>
<evidence type="ECO:0000313" key="2">
    <source>
        <dbReference type="EMBL" id="ANJ55453.1"/>
    </source>
</evidence>
<keyword evidence="1" id="KW-1133">Transmembrane helix</keyword>
<dbReference type="Proteomes" id="UP000078354">
    <property type="component" value="Chromosome"/>
</dbReference>
<keyword evidence="3" id="KW-1185">Reference proteome</keyword>
<dbReference type="EMBL" id="CP014870">
    <property type="protein sequence ID" value="ANJ55453.1"/>
    <property type="molecule type" value="Genomic_DNA"/>
</dbReference>
<name>A0A191YRR5_9PSED</name>
<gene>
    <name evidence="2" type="ORF">PMA3_09985</name>
</gene>
<keyword evidence="1" id="KW-0812">Transmembrane</keyword>
<dbReference type="AlphaFoldDB" id="A0A191YRR5"/>
<proteinExistence type="predicted"/>
<dbReference type="KEGG" id="psil:PMA3_09985"/>
<accession>A0A191YRR5</accession>
<reference evidence="2 3" key="1">
    <citation type="journal article" date="2018" name="Syst. Appl. Microbiol.">
        <title>Pseudomonas silesiensis sp. nov. strain A3T isolated from a biological pesticide sewage treatment plant and analysis of the complete genome sequence.</title>
        <authorList>
            <person name="Kaminski M.A."/>
            <person name="Furmanczyk E.M."/>
            <person name="Sobczak A."/>
            <person name="Dziembowski A."/>
            <person name="Lipinski L."/>
        </authorList>
    </citation>
    <scope>NUCLEOTIDE SEQUENCE [LARGE SCALE GENOMIC DNA]</scope>
    <source>
        <strain evidence="2 3">A3</strain>
    </source>
</reference>
<evidence type="ECO:0000256" key="1">
    <source>
        <dbReference type="SAM" id="Phobius"/>
    </source>
</evidence>
<organism evidence="2 3">
    <name type="scientific">Pseudomonas silesiensis</name>
    <dbReference type="NCBI Taxonomy" id="1853130"/>
    <lineage>
        <taxon>Bacteria</taxon>
        <taxon>Pseudomonadati</taxon>
        <taxon>Pseudomonadota</taxon>
        <taxon>Gammaproteobacteria</taxon>
        <taxon>Pseudomonadales</taxon>
        <taxon>Pseudomonadaceae</taxon>
        <taxon>Pseudomonas</taxon>
    </lineage>
</organism>
<keyword evidence="1" id="KW-0472">Membrane</keyword>
<sequence length="65" mass="6828">MVETGIIGATRIVATNGVMMIMGMIDTIVVIIISGMIGIGIGIGIVIVETTKPLTLTEGLQSWKR</sequence>
<feature type="transmembrane region" description="Helical" evidence="1">
    <location>
        <begin position="28"/>
        <end position="48"/>
    </location>
</feature>
<protein>
    <submittedName>
        <fullName evidence="2">Uncharacterized protein</fullName>
    </submittedName>
</protein>